<proteinExistence type="predicted"/>
<dbReference type="eggNOG" id="ENOG5031JVG">
    <property type="taxonomic scope" value="Bacteria"/>
</dbReference>
<sequence length="73" mass="7811">MIILNEQIIETLAGISSSQDYELTDTELHCVAGGADYTILPVPDPGAIKPEPICTFPFPDVPPPSDIRGPFVS</sequence>
<dbReference type="KEGG" id="psyr:N018_12450"/>
<dbReference type="AlphaFoldDB" id="W0MRE3"/>
<dbReference type="Proteomes" id="UP000019089">
    <property type="component" value="Chromosome"/>
</dbReference>
<evidence type="ECO:0000313" key="2">
    <source>
        <dbReference type="Proteomes" id="UP000019089"/>
    </source>
</evidence>
<reference evidence="1 2" key="1">
    <citation type="submission" date="2013-12" db="EMBL/GenBank/DDBJ databases">
        <title>Interactions Between Genome Architecture and Virulence Genes in Pseudomonas syringae, strain CC1557 as a model.</title>
        <authorList>
            <person name="Baltrus D."/>
            <person name="Hockett K."/>
            <person name="Karlsrud E."/>
            <person name="Dougherty K."/>
            <person name="Nishimura M."/>
        </authorList>
    </citation>
    <scope>NUCLEOTIDE SEQUENCE [LARGE SCALE GENOMIC DNA]</scope>
    <source>
        <strain evidence="1 2">CC1557</strain>
    </source>
</reference>
<name>W0MRE3_PSESX</name>
<dbReference type="RefSeq" id="WP_025389745.1">
    <property type="nucleotide sequence ID" value="NZ_CP007014.1"/>
</dbReference>
<organism evidence="1 2">
    <name type="scientific">Pseudomonas syringae CC1557</name>
    <dbReference type="NCBI Taxonomy" id="1357279"/>
    <lineage>
        <taxon>Bacteria</taxon>
        <taxon>Pseudomonadati</taxon>
        <taxon>Pseudomonadota</taxon>
        <taxon>Gammaproteobacteria</taxon>
        <taxon>Pseudomonadales</taxon>
        <taxon>Pseudomonadaceae</taxon>
        <taxon>Pseudomonas</taxon>
        <taxon>Pseudomonas syringae</taxon>
    </lineage>
</organism>
<gene>
    <name evidence="1" type="ORF">N018_12450</name>
</gene>
<dbReference type="EMBL" id="CP007014">
    <property type="protein sequence ID" value="AHG40997.1"/>
    <property type="molecule type" value="Genomic_DNA"/>
</dbReference>
<protein>
    <submittedName>
        <fullName evidence="1">Uncharacterized protein</fullName>
    </submittedName>
</protein>
<evidence type="ECO:0000313" key="1">
    <source>
        <dbReference type="EMBL" id="AHG40997.1"/>
    </source>
</evidence>
<dbReference type="HOGENOM" id="CLU_2702068_0_0_6"/>
<accession>W0MRE3</accession>